<dbReference type="GO" id="GO:0060048">
    <property type="term" value="P:cardiac muscle contraction"/>
    <property type="evidence" value="ECO:0007669"/>
    <property type="project" value="TreeGrafter"/>
</dbReference>
<reference evidence="3" key="1">
    <citation type="submission" date="2025-08" db="UniProtKB">
        <authorList>
            <consortium name="RefSeq"/>
        </authorList>
    </citation>
    <scope>IDENTIFICATION</scope>
</reference>
<dbReference type="GO" id="GO:0031432">
    <property type="term" value="F:titin binding"/>
    <property type="evidence" value="ECO:0007669"/>
    <property type="project" value="TreeGrafter"/>
</dbReference>
<dbReference type="GO" id="GO:0048769">
    <property type="term" value="P:sarcomerogenesis"/>
    <property type="evidence" value="ECO:0007669"/>
    <property type="project" value="TreeGrafter"/>
</dbReference>
<dbReference type="GO" id="GO:0030018">
    <property type="term" value="C:Z disc"/>
    <property type="evidence" value="ECO:0007669"/>
    <property type="project" value="TreeGrafter"/>
</dbReference>
<dbReference type="AlphaFoldDB" id="A0A1S3R858"/>
<feature type="compositionally biased region" description="Basic and acidic residues" evidence="1">
    <location>
        <begin position="1"/>
        <end position="11"/>
    </location>
</feature>
<feature type="compositionally biased region" description="Polar residues" evidence="1">
    <location>
        <begin position="31"/>
        <end position="42"/>
    </location>
</feature>
<dbReference type="RefSeq" id="XP_014048311.1">
    <property type="nucleotide sequence ID" value="XM_014192836.2"/>
</dbReference>
<dbReference type="GO" id="GO:0003009">
    <property type="term" value="P:skeletal muscle contraction"/>
    <property type="evidence" value="ECO:0007669"/>
    <property type="project" value="TreeGrafter"/>
</dbReference>
<dbReference type="GO" id="GO:0030240">
    <property type="term" value="P:skeletal muscle thin filament assembly"/>
    <property type="evidence" value="ECO:0007669"/>
    <property type="project" value="TreeGrafter"/>
</dbReference>
<dbReference type="PANTHER" id="PTHR15143">
    <property type="entry name" value="TELETHONIN"/>
    <property type="match status" value="1"/>
</dbReference>
<dbReference type="GeneID" id="106601000"/>
<dbReference type="GO" id="GO:0035995">
    <property type="term" value="P:detection of muscle stretch"/>
    <property type="evidence" value="ECO:0007669"/>
    <property type="project" value="TreeGrafter"/>
</dbReference>
<dbReference type="GO" id="GO:0030674">
    <property type="term" value="F:protein-macromolecule adaptor activity"/>
    <property type="evidence" value="ECO:0007669"/>
    <property type="project" value="TreeGrafter"/>
</dbReference>
<accession>A0A1S3R858</accession>
<dbReference type="InterPro" id="IPR023111">
    <property type="entry name" value="Titin-like_dom_sf"/>
</dbReference>
<dbReference type="Pfam" id="PF09470">
    <property type="entry name" value="Telethonin"/>
    <property type="match status" value="1"/>
</dbReference>
<sequence>MVPDTDSRDHQTITITTTTETRERRELPEPSQITLASNYRQTDSPERKTPNAEIPRQTDRGVRETTGGDKTDIRTELHPHGTVIMQVCTVVEKRAGAVVGAELACSVREENKAQRESYKADWNSVNMKTRAMDRQTMNMNDDSRRETYTRQWEARSLTQACPSGVYRVGTVERGVREHQLLPKRNTLPLPIFTPAQLGIRLGRGAPHTQEDLRPFPIPDGACPGKRAVVEITQDLPPVKPLRMEFAKAPKALGRSMSQEVQRG</sequence>
<dbReference type="PaxDb" id="8030-ENSSSAP00000003262"/>
<dbReference type="GO" id="GO:0030241">
    <property type="term" value="P:skeletal muscle myosin thick filament assembly"/>
    <property type="evidence" value="ECO:0007669"/>
    <property type="project" value="TreeGrafter"/>
</dbReference>
<evidence type="ECO:0000313" key="3">
    <source>
        <dbReference type="RefSeq" id="XP_014048311.1"/>
    </source>
</evidence>
<dbReference type="GO" id="GO:0070080">
    <property type="term" value="F:titin Z domain binding"/>
    <property type="evidence" value="ECO:0007669"/>
    <property type="project" value="TreeGrafter"/>
</dbReference>
<dbReference type="GO" id="GO:0055008">
    <property type="term" value="P:cardiac muscle tissue morphogenesis"/>
    <property type="evidence" value="ECO:0007669"/>
    <property type="project" value="TreeGrafter"/>
</dbReference>
<feature type="compositionally biased region" description="Basic and acidic residues" evidence="1">
    <location>
        <begin position="43"/>
        <end position="77"/>
    </location>
</feature>
<keyword evidence="2" id="KW-1185">Reference proteome</keyword>
<dbReference type="Bgee" id="ENSSSAG00000001650">
    <property type="expression patterns" value="Expressed in fast muscle tissue and 12 other cell types or tissues"/>
</dbReference>
<dbReference type="OMA" id="GWCRREV"/>
<dbReference type="Gene3D" id="2.20.160.10">
    <property type="entry name" value="titin domain like"/>
    <property type="match status" value="1"/>
</dbReference>
<dbReference type="Proteomes" id="UP001652741">
    <property type="component" value="Chromosome ssa03"/>
</dbReference>
<dbReference type="InterPro" id="IPR015667">
    <property type="entry name" value="Telethonin"/>
</dbReference>
<evidence type="ECO:0000256" key="1">
    <source>
        <dbReference type="SAM" id="MobiDB-lite"/>
    </source>
</evidence>
<dbReference type="OrthoDB" id="8532967at2759"/>
<dbReference type="PANTHER" id="PTHR15143:SF0">
    <property type="entry name" value="TELETHONIN"/>
    <property type="match status" value="1"/>
</dbReference>
<proteinExistence type="predicted"/>
<dbReference type="KEGG" id="sasa:106601000"/>
<dbReference type="GO" id="GO:0055003">
    <property type="term" value="P:cardiac myofibril assembly"/>
    <property type="evidence" value="ECO:0007669"/>
    <property type="project" value="TreeGrafter"/>
</dbReference>
<dbReference type="STRING" id="8030.ENSSSAP00000003262"/>
<gene>
    <name evidence="3" type="primary">LOC106601000</name>
</gene>
<feature type="region of interest" description="Disordered" evidence="1">
    <location>
        <begin position="1"/>
        <end position="77"/>
    </location>
</feature>
<dbReference type="GO" id="GO:0008307">
    <property type="term" value="F:structural constituent of muscle"/>
    <property type="evidence" value="ECO:0007669"/>
    <property type="project" value="TreeGrafter"/>
</dbReference>
<evidence type="ECO:0000313" key="2">
    <source>
        <dbReference type="Proteomes" id="UP001652741"/>
    </source>
</evidence>
<protein>
    <submittedName>
        <fullName evidence="3">Telethonin</fullName>
    </submittedName>
</protein>
<name>A0A1S3R858_SALSA</name>
<organism evidence="2 3">
    <name type="scientific">Salmo salar</name>
    <name type="common">Atlantic salmon</name>
    <dbReference type="NCBI Taxonomy" id="8030"/>
    <lineage>
        <taxon>Eukaryota</taxon>
        <taxon>Metazoa</taxon>
        <taxon>Chordata</taxon>
        <taxon>Craniata</taxon>
        <taxon>Vertebrata</taxon>
        <taxon>Euteleostomi</taxon>
        <taxon>Actinopterygii</taxon>
        <taxon>Neopterygii</taxon>
        <taxon>Teleostei</taxon>
        <taxon>Protacanthopterygii</taxon>
        <taxon>Salmoniformes</taxon>
        <taxon>Salmonidae</taxon>
        <taxon>Salmoninae</taxon>
        <taxon>Salmo</taxon>
    </lineage>
</organism>